<proteinExistence type="inferred from homology"/>
<keyword evidence="5" id="KW-1185">Reference proteome</keyword>
<dbReference type="InterPro" id="IPR003696">
    <property type="entry name" value="Carbtransf_dom"/>
</dbReference>
<accession>A0ABX1SF79</accession>
<dbReference type="InterPro" id="IPR038152">
    <property type="entry name" value="Carbam_trans_C_sf"/>
</dbReference>
<dbReference type="Gene3D" id="3.90.870.20">
    <property type="entry name" value="Carbamoyltransferase, C-terminal domain"/>
    <property type="match status" value="1"/>
</dbReference>
<dbReference type="PANTHER" id="PTHR34847:SF1">
    <property type="entry name" value="NODULATION PROTEIN U"/>
    <property type="match status" value="1"/>
</dbReference>
<dbReference type="Gene3D" id="3.30.420.40">
    <property type="match status" value="2"/>
</dbReference>
<organism evidence="4 5">
    <name type="scientific">Pseudonocardia acidicola</name>
    <dbReference type="NCBI Taxonomy" id="2724939"/>
    <lineage>
        <taxon>Bacteria</taxon>
        <taxon>Bacillati</taxon>
        <taxon>Actinomycetota</taxon>
        <taxon>Actinomycetes</taxon>
        <taxon>Pseudonocardiales</taxon>
        <taxon>Pseudonocardiaceae</taxon>
        <taxon>Pseudonocardia</taxon>
    </lineage>
</organism>
<evidence type="ECO:0000313" key="5">
    <source>
        <dbReference type="Proteomes" id="UP000820669"/>
    </source>
</evidence>
<comment type="caution">
    <text evidence="4">The sequence shown here is derived from an EMBL/GenBank/DDBJ whole genome shotgun (WGS) entry which is preliminary data.</text>
</comment>
<dbReference type="Proteomes" id="UP000820669">
    <property type="component" value="Unassembled WGS sequence"/>
</dbReference>
<protein>
    <submittedName>
        <fullName evidence="4">Carbamoyltransferase</fullName>
    </submittedName>
</protein>
<name>A0ABX1SF79_9PSEU</name>
<comment type="similarity">
    <text evidence="1">Belongs to the NodU/CmcH family.</text>
</comment>
<evidence type="ECO:0000259" key="2">
    <source>
        <dbReference type="Pfam" id="PF02543"/>
    </source>
</evidence>
<dbReference type="InterPro" id="IPR031730">
    <property type="entry name" value="Carbam_trans_C"/>
</dbReference>
<sequence length="566" mass="61035">MRDAPTVIGINRAEGASVCLARGPRTVYSLQKERITRHRHHWGRPGDLTNLYVPRLPALTEPVDLVVECYSSDPESENLETYRDELATVLTFRTGTPVTRLSHHLAHLFSAFPPSPFDAAAVMVIDAQGSRAPDFTEPAGYDATPHMLEVASFYVCERGRVECLGKHLWHGDWREPTGLGCFYALLTRAMFPGEGNEAKVEALAPYGRPGAFGLPGLVVDGNRVLIPDAWLELFAQHDRFTHFCDGTGSFTDCADLAAAGQAAFEAAMLQIADWLHRETGLEDLCFAGGTALNCSANSRLIREGPFHEVFVPPSPHDGGTALGCALYGMIECLGEPSEFRWTDDFLGPPPDERAIKEAVTAAAAGLVASQPADLVSDAVDLLELGRVVGLHQGRSESGPRALGNRSILADPRRPGMQDFINSRVTGREWFHPPASVVPRDAAAGIVDHAGPAPSRLLATGVPEPCRAVLPAITHVDGTARIQTVDPAHSPFLHALLAAFGARTGCPVLLNNPLSEPGDPLAESPEDSLACLQNTSMHALLMPPYLIRKRDEPPIPGRWSATAVRRT</sequence>
<dbReference type="PANTHER" id="PTHR34847">
    <property type="entry name" value="NODULATION PROTEIN U"/>
    <property type="match status" value="1"/>
</dbReference>
<dbReference type="EMBL" id="JAAXLA010000042">
    <property type="protein sequence ID" value="NMH99765.1"/>
    <property type="molecule type" value="Genomic_DNA"/>
</dbReference>
<feature type="domain" description="Carbamoyltransferase" evidence="2">
    <location>
        <begin position="96"/>
        <end position="326"/>
    </location>
</feature>
<dbReference type="InterPro" id="IPR051338">
    <property type="entry name" value="NodU/CmcH_Carbamoyltrnsfr"/>
</dbReference>
<gene>
    <name evidence="4" type="ORF">HF526_20950</name>
</gene>
<evidence type="ECO:0000313" key="4">
    <source>
        <dbReference type="EMBL" id="NMH99765.1"/>
    </source>
</evidence>
<dbReference type="Pfam" id="PF16861">
    <property type="entry name" value="Carbam_trans_C"/>
    <property type="match status" value="1"/>
</dbReference>
<reference evidence="4 5" key="1">
    <citation type="submission" date="2020-04" db="EMBL/GenBank/DDBJ databases">
        <authorList>
            <person name="Klaysubun C."/>
            <person name="Duangmal K."/>
            <person name="Lipun K."/>
        </authorList>
    </citation>
    <scope>NUCLEOTIDE SEQUENCE [LARGE SCALE GENOMIC DNA]</scope>
    <source>
        <strain evidence="4 5">K10HN5</strain>
    </source>
</reference>
<feature type="domain" description="Carbamoyltransferase C-terminal" evidence="3">
    <location>
        <begin position="380"/>
        <end position="548"/>
    </location>
</feature>
<evidence type="ECO:0000256" key="1">
    <source>
        <dbReference type="ARBA" id="ARBA00006129"/>
    </source>
</evidence>
<dbReference type="CDD" id="cd24033">
    <property type="entry name" value="ASKHA_NBD_NodU_CmcH-like_N"/>
    <property type="match status" value="1"/>
</dbReference>
<evidence type="ECO:0000259" key="3">
    <source>
        <dbReference type="Pfam" id="PF16861"/>
    </source>
</evidence>
<dbReference type="RefSeq" id="WP_169383249.1">
    <property type="nucleotide sequence ID" value="NZ_JAAXLA010000042.1"/>
</dbReference>
<dbReference type="Pfam" id="PF02543">
    <property type="entry name" value="Carbam_trans_N"/>
    <property type="match status" value="1"/>
</dbReference>